<evidence type="ECO:0000313" key="5">
    <source>
        <dbReference type="EMBL" id="TEB40004.1"/>
    </source>
</evidence>
<dbReference type="GO" id="GO:0048471">
    <property type="term" value="C:perinuclear region of cytoplasm"/>
    <property type="evidence" value="ECO:0007669"/>
    <property type="project" value="TreeGrafter"/>
</dbReference>
<dbReference type="InterPro" id="IPR027038">
    <property type="entry name" value="RanGap"/>
</dbReference>
<proteinExistence type="predicted"/>
<feature type="compositionally biased region" description="Acidic residues" evidence="4">
    <location>
        <begin position="336"/>
        <end position="354"/>
    </location>
</feature>
<dbReference type="EMBL" id="QPFP01000001">
    <property type="protein sequence ID" value="TEB40004.1"/>
    <property type="molecule type" value="Genomic_DNA"/>
</dbReference>
<evidence type="ECO:0000256" key="1">
    <source>
        <dbReference type="ARBA" id="ARBA00022468"/>
    </source>
</evidence>
<organism evidence="5 6">
    <name type="scientific">Coprinellus micaceus</name>
    <name type="common">Glistening ink-cap mushroom</name>
    <name type="synonym">Coprinus micaceus</name>
    <dbReference type="NCBI Taxonomy" id="71717"/>
    <lineage>
        <taxon>Eukaryota</taxon>
        <taxon>Fungi</taxon>
        <taxon>Dikarya</taxon>
        <taxon>Basidiomycota</taxon>
        <taxon>Agaricomycotina</taxon>
        <taxon>Agaricomycetes</taxon>
        <taxon>Agaricomycetidae</taxon>
        <taxon>Agaricales</taxon>
        <taxon>Agaricineae</taxon>
        <taxon>Psathyrellaceae</taxon>
        <taxon>Coprinellus</taxon>
    </lineage>
</organism>
<feature type="region of interest" description="Disordered" evidence="4">
    <location>
        <begin position="329"/>
        <end position="363"/>
    </location>
</feature>
<dbReference type="CDD" id="cd00116">
    <property type="entry name" value="LRR_RI"/>
    <property type="match status" value="1"/>
</dbReference>
<evidence type="ECO:0000256" key="3">
    <source>
        <dbReference type="ARBA" id="ARBA00022737"/>
    </source>
</evidence>
<dbReference type="Gene3D" id="3.80.10.10">
    <property type="entry name" value="Ribonuclease Inhibitor"/>
    <property type="match status" value="1"/>
</dbReference>
<dbReference type="GO" id="GO:0005634">
    <property type="term" value="C:nucleus"/>
    <property type="evidence" value="ECO:0007669"/>
    <property type="project" value="TreeGrafter"/>
</dbReference>
<dbReference type="GO" id="GO:0006913">
    <property type="term" value="P:nucleocytoplasmic transport"/>
    <property type="evidence" value="ECO:0007669"/>
    <property type="project" value="TreeGrafter"/>
</dbReference>
<name>A0A4Y7U156_COPMI</name>
<keyword evidence="6" id="KW-1185">Reference proteome</keyword>
<evidence type="ECO:0000256" key="2">
    <source>
        <dbReference type="ARBA" id="ARBA00022614"/>
    </source>
</evidence>
<comment type="caution">
    <text evidence="5">The sequence shown here is derived from an EMBL/GenBank/DDBJ whole genome shotgun (WGS) entry which is preliminary data.</text>
</comment>
<dbReference type="Proteomes" id="UP000298030">
    <property type="component" value="Unassembled WGS sequence"/>
</dbReference>
<dbReference type="OrthoDB" id="184583at2759"/>
<dbReference type="InterPro" id="IPR032675">
    <property type="entry name" value="LRR_dom_sf"/>
</dbReference>
<dbReference type="GO" id="GO:0005829">
    <property type="term" value="C:cytosol"/>
    <property type="evidence" value="ECO:0007669"/>
    <property type="project" value="TreeGrafter"/>
</dbReference>
<evidence type="ECO:0000313" key="6">
    <source>
        <dbReference type="Proteomes" id="UP000298030"/>
    </source>
</evidence>
<dbReference type="PANTHER" id="PTHR24113:SF12">
    <property type="entry name" value="RAN GTPASE-ACTIVATING PROTEIN 1"/>
    <property type="match status" value="1"/>
</dbReference>
<dbReference type="GO" id="GO:0031267">
    <property type="term" value="F:small GTPase binding"/>
    <property type="evidence" value="ECO:0007669"/>
    <property type="project" value="TreeGrafter"/>
</dbReference>
<dbReference type="PANTHER" id="PTHR24113">
    <property type="entry name" value="RAN GTPASE-ACTIVATING PROTEIN 1"/>
    <property type="match status" value="1"/>
</dbReference>
<sequence length="397" mass="42684">MATVFSLKGRALKLDTAADVDPLLNGVDPSTLTEIILEGNTIGVDASKALAKFISQAVNIKIANFADIFTGRLITEIPQALSALCDALIDKTSLVEINLNDNAFGGRSVRPHGPLPHPELLNNNGLGPAGGSVIATALLESAQLSKAAGQKSNLRTVICGRNRLENGSAGKWAEAFAEHGGLVEVRMPQNGIRMEGIIELAKGLAKNPTIEALDFQDNAFSVDGSLDGIAEWTASLKSWPDLHTLNLSDCIISTEGEVPTLLKALADGSNPKLQVLQLQNDNLEGESIALLAEVIGSTLKSVQRLEIQWNDFDEEDENLETLGDSLKQRGGKLIATDEDEEEEEELEGEEETPEEREVKTAAPVVAEAIKEEEKEPKKVEEKESIDDLIAKLSEVKI</sequence>
<keyword evidence="3" id="KW-0677">Repeat</keyword>
<keyword evidence="2" id="KW-0433">Leucine-rich repeat</keyword>
<reference evidence="5 6" key="1">
    <citation type="journal article" date="2019" name="Nat. Ecol. Evol.">
        <title>Megaphylogeny resolves global patterns of mushroom evolution.</title>
        <authorList>
            <person name="Varga T."/>
            <person name="Krizsan K."/>
            <person name="Foldi C."/>
            <person name="Dima B."/>
            <person name="Sanchez-Garcia M."/>
            <person name="Sanchez-Ramirez S."/>
            <person name="Szollosi G.J."/>
            <person name="Szarkandi J.G."/>
            <person name="Papp V."/>
            <person name="Albert L."/>
            <person name="Andreopoulos W."/>
            <person name="Angelini C."/>
            <person name="Antonin V."/>
            <person name="Barry K.W."/>
            <person name="Bougher N.L."/>
            <person name="Buchanan P."/>
            <person name="Buyck B."/>
            <person name="Bense V."/>
            <person name="Catcheside P."/>
            <person name="Chovatia M."/>
            <person name="Cooper J."/>
            <person name="Damon W."/>
            <person name="Desjardin D."/>
            <person name="Finy P."/>
            <person name="Geml J."/>
            <person name="Haridas S."/>
            <person name="Hughes K."/>
            <person name="Justo A."/>
            <person name="Karasinski D."/>
            <person name="Kautmanova I."/>
            <person name="Kiss B."/>
            <person name="Kocsube S."/>
            <person name="Kotiranta H."/>
            <person name="LaButti K.M."/>
            <person name="Lechner B.E."/>
            <person name="Liimatainen K."/>
            <person name="Lipzen A."/>
            <person name="Lukacs Z."/>
            <person name="Mihaltcheva S."/>
            <person name="Morgado L.N."/>
            <person name="Niskanen T."/>
            <person name="Noordeloos M.E."/>
            <person name="Ohm R.A."/>
            <person name="Ortiz-Santana B."/>
            <person name="Ovrebo C."/>
            <person name="Racz N."/>
            <person name="Riley R."/>
            <person name="Savchenko A."/>
            <person name="Shiryaev A."/>
            <person name="Soop K."/>
            <person name="Spirin V."/>
            <person name="Szebenyi C."/>
            <person name="Tomsovsky M."/>
            <person name="Tulloss R.E."/>
            <person name="Uehling J."/>
            <person name="Grigoriev I.V."/>
            <person name="Vagvolgyi C."/>
            <person name="Papp T."/>
            <person name="Martin F.M."/>
            <person name="Miettinen O."/>
            <person name="Hibbett D.S."/>
            <person name="Nagy L.G."/>
        </authorList>
    </citation>
    <scope>NUCLEOTIDE SEQUENCE [LARGE SCALE GENOMIC DNA]</scope>
    <source>
        <strain evidence="5 6">FP101781</strain>
    </source>
</reference>
<protein>
    <submittedName>
        <fullName evidence="5">RNI-like protein</fullName>
    </submittedName>
</protein>
<accession>A0A4Y7U156</accession>
<dbReference type="GO" id="GO:0005096">
    <property type="term" value="F:GTPase activator activity"/>
    <property type="evidence" value="ECO:0007669"/>
    <property type="project" value="UniProtKB-KW"/>
</dbReference>
<gene>
    <name evidence="5" type="ORF">FA13DRAFT_1724225</name>
</gene>
<dbReference type="SMART" id="SM00368">
    <property type="entry name" value="LRR_RI"/>
    <property type="match status" value="7"/>
</dbReference>
<keyword evidence="1" id="KW-0343">GTPase activation</keyword>
<dbReference type="AlphaFoldDB" id="A0A4Y7U156"/>
<dbReference type="STRING" id="71717.A0A4Y7U156"/>
<dbReference type="SUPFAM" id="SSF52047">
    <property type="entry name" value="RNI-like"/>
    <property type="match status" value="1"/>
</dbReference>
<evidence type="ECO:0000256" key="4">
    <source>
        <dbReference type="SAM" id="MobiDB-lite"/>
    </source>
</evidence>